<protein>
    <submittedName>
        <fullName evidence="1">Uncharacterized protein</fullName>
    </submittedName>
</protein>
<reference evidence="1" key="1">
    <citation type="journal article" date="2021" name="New Phytol.">
        <title>Evolutionary innovations through gain and loss of genes in the ectomycorrhizal Boletales.</title>
        <authorList>
            <person name="Wu G."/>
            <person name="Miyauchi S."/>
            <person name="Morin E."/>
            <person name="Kuo A."/>
            <person name="Drula E."/>
            <person name="Varga T."/>
            <person name="Kohler A."/>
            <person name="Feng B."/>
            <person name="Cao Y."/>
            <person name="Lipzen A."/>
            <person name="Daum C."/>
            <person name="Hundley H."/>
            <person name="Pangilinan J."/>
            <person name="Johnson J."/>
            <person name="Barry K."/>
            <person name="LaButti K."/>
            <person name="Ng V."/>
            <person name="Ahrendt S."/>
            <person name="Min B."/>
            <person name="Choi I.G."/>
            <person name="Park H."/>
            <person name="Plett J.M."/>
            <person name="Magnuson J."/>
            <person name="Spatafora J.W."/>
            <person name="Nagy L.G."/>
            <person name="Henrissat B."/>
            <person name="Grigoriev I.V."/>
            <person name="Yang Z.L."/>
            <person name="Xu J."/>
            <person name="Martin F.M."/>
        </authorList>
    </citation>
    <scope>NUCLEOTIDE SEQUENCE</scope>
    <source>
        <strain evidence="1">KUC20120723A-06</strain>
    </source>
</reference>
<evidence type="ECO:0000313" key="2">
    <source>
        <dbReference type="Proteomes" id="UP000790709"/>
    </source>
</evidence>
<sequence>MLYKLIGITAAAAAAAAQEVYYKVTLDLYDGLSLHGSRERYTYSFDEGPEVENGFEYHQCFPCRDHTDKKHKPDAVDNRLYSFKFTMPVDAPTMYIHFYNQYDCKDILKPEFALNKSKTVNVAPPSLVGASSHQVCQYA</sequence>
<dbReference type="Proteomes" id="UP000790709">
    <property type="component" value="Unassembled WGS sequence"/>
</dbReference>
<dbReference type="EMBL" id="MU266457">
    <property type="protein sequence ID" value="KAH7923272.1"/>
    <property type="molecule type" value="Genomic_DNA"/>
</dbReference>
<organism evidence="1 2">
    <name type="scientific">Leucogyrophana mollusca</name>
    <dbReference type="NCBI Taxonomy" id="85980"/>
    <lineage>
        <taxon>Eukaryota</taxon>
        <taxon>Fungi</taxon>
        <taxon>Dikarya</taxon>
        <taxon>Basidiomycota</taxon>
        <taxon>Agaricomycotina</taxon>
        <taxon>Agaricomycetes</taxon>
        <taxon>Agaricomycetidae</taxon>
        <taxon>Boletales</taxon>
        <taxon>Boletales incertae sedis</taxon>
        <taxon>Leucogyrophana</taxon>
    </lineage>
</organism>
<proteinExistence type="predicted"/>
<evidence type="ECO:0000313" key="1">
    <source>
        <dbReference type="EMBL" id="KAH7923272.1"/>
    </source>
</evidence>
<name>A0ACB8BC64_9AGAM</name>
<comment type="caution">
    <text evidence="1">The sequence shown here is derived from an EMBL/GenBank/DDBJ whole genome shotgun (WGS) entry which is preliminary data.</text>
</comment>
<accession>A0ACB8BC64</accession>
<keyword evidence="2" id="KW-1185">Reference proteome</keyword>
<gene>
    <name evidence="1" type="ORF">BV22DRAFT_595660</name>
</gene>